<comment type="caution">
    <text evidence="2">The sequence shown here is derived from an EMBL/GenBank/DDBJ whole genome shotgun (WGS) entry which is preliminary data.</text>
</comment>
<gene>
    <name evidence="2" type="ORF">GCM10023082_56770</name>
</gene>
<dbReference type="EMBL" id="BAABEP010000061">
    <property type="protein sequence ID" value="GAA3753907.1"/>
    <property type="molecule type" value="Genomic_DNA"/>
</dbReference>
<organism evidence="2 3">
    <name type="scientific">Streptomyces tremellae</name>
    <dbReference type="NCBI Taxonomy" id="1124239"/>
    <lineage>
        <taxon>Bacteria</taxon>
        <taxon>Bacillati</taxon>
        <taxon>Actinomycetota</taxon>
        <taxon>Actinomycetes</taxon>
        <taxon>Kitasatosporales</taxon>
        <taxon>Streptomycetaceae</taxon>
        <taxon>Streptomyces</taxon>
    </lineage>
</organism>
<dbReference type="Proteomes" id="UP001499884">
    <property type="component" value="Unassembled WGS sequence"/>
</dbReference>
<reference evidence="3" key="1">
    <citation type="journal article" date="2019" name="Int. J. Syst. Evol. Microbiol.">
        <title>The Global Catalogue of Microorganisms (GCM) 10K type strain sequencing project: providing services to taxonomists for standard genome sequencing and annotation.</title>
        <authorList>
            <consortium name="The Broad Institute Genomics Platform"/>
            <consortium name="The Broad Institute Genome Sequencing Center for Infectious Disease"/>
            <person name="Wu L."/>
            <person name="Ma J."/>
        </authorList>
    </citation>
    <scope>NUCLEOTIDE SEQUENCE [LARGE SCALE GENOMIC DNA]</scope>
    <source>
        <strain evidence="3">JCM 30846</strain>
    </source>
</reference>
<evidence type="ECO:0000313" key="2">
    <source>
        <dbReference type="EMBL" id="GAA3753907.1"/>
    </source>
</evidence>
<protein>
    <submittedName>
        <fullName evidence="2">Uncharacterized protein</fullName>
    </submittedName>
</protein>
<sequence length="161" mass="17893">MFRVIRAGTLRALREAVETAERAAAQAEQTADHTAELRADDHYDHEQQITELRKQLDEALADRQAAYAETLLDAEDRVALRMLLRTARKQAARQERVYALFQRGQLHSIHVTQEAAELAAEAEGAARSGWSAFPPGAALPPATEVLWRVQALPLKNADSRS</sequence>
<feature type="coiled-coil region" evidence="1">
    <location>
        <begin position="10"/>
        <end position="69"/>
    </location>
</feature>
<dbReference type="RefSeq" id="WP_345653538.1">
    <property type="nucleotide sequence ID" value="NZ_BAABEP010000061.1"/>
</dbReference>
<accession>A0ABP7G1L5</accession>
<proteinExistence type="predicted"/>
<evidence type="ECO:0000313" key="3">
    <source>
        <dbReference type="Proteomes" id="UP001499884"/>
    </source>
</evidence>
<name>A0ABP7G1L5_9ACTN</name>
<keyword evidence="1" id="KW-0175">Coiled coil</keyword>
<keyword evidence="3" id="KW-1185">Reference proteome</keyword>
<evidence type="ECO:0000256" key="1">
    <source>
        <dbReference type="SAM" id="Coils"/>
    </source>
</evidence>